<feature type="transmembrane region" description="Helical" evidence="1">
    <location>
        <begin position="84"/>
        <end position="105"/>
    </location>
</feature>
<dbReference type="OrthoDB" id="10440020at2759"/>
<dbReference type="Proteomes" id="UP000237271">
    <property type="component" value="Unassembled WGS sequence"/>
</dbReference>
<accession>A0A2P4XIC5</accession>
<dbReference type="EMBL" id="NCKW01010336">
    <property type="protein sequence ID" value="POM65301.1"/>
    <property type="molecule type" value="Genomic_DNA"/>
</dbReference>
<keyword evidence="1" id="KW-0812">Transmembrane</keyword>
<keyword evidence="3" id="KW-1185">Reference proteome</keyword>
<keyword evidence="1" id="KW-1133">Transmembrane helix</keyword>
<evidence type="ECO:0000256" key="1">
    <source>
        <dbReference type="SAM" id="Phobius"/>
    </source>
</evidence>
<sequence>MAENKTNLDIQSDGASTTMAEVHSAWLTAGANGDVATMRLLKSRFPEWLDLQRVNVSLTQHSTFIQDVIPNLCHDAASETRLRLAAGVILASTLWVPQLFTLLLGKVS</sequence>
<dbReference type="AlphaFoldDB" id="A0A2P4XIC5"/>
<organism evidence="2 3">
    <name type="scientific">Phytophthora palmivora</name>
    <dbReference type="NCBI Taxonomy" id="4796"/>
    <lineage>
        <taxon>Eukaryota</taxon>
        <taxon>Sar</taxon>
        <taxon>Stramenopiles</taxon>
        <taxon>Oomycota</taxon>
        <taxon>Peronosporomycetes</taxon>
        <taxon>Peronosporales</taxon>
        <taxon>Peronosporaceae</taxon>
        <taxon>Phytophthora</taxon>
    </lineage>
</organism>
<reference evidence="2 3" key="1">
    <citation type="journal article" date="2017" name="Genome Biol. Evol.">
        <title>Phytophthora megakarya and P. palmivora, closely related causal agents of cacao black pod rot, underwent increases in genome sizes and gene numbers by different mechanisms.</title>
        <authorList>
            <person name="Ali S.S."/>
            <person name="Shao J."/>
            <person name="Lary D.J."/>
            <person name="Kronmiller B."/>
            <person name="Shen D."/>
            <person name="Strem M.D."/>
            <person name="Amoako-Attah I."/>
            <person name="Akrofi A.Y."/>
            <person name="Begoude B.A."/>
            <person name="Ten Hoopen G.M."/>
            <person name="Coulibaly K."/>
            <person name="Kebe B.I."/>
            <person name="Melnick R.L."/>
            <person name="Guiltinan M.J."/>
            <person name="Tyler B.M."/>
            <person name="Meinhardt L.W."/>
            <person name="Bailey B.A."/>
        </authorList>
    </citation>
    <scope>NUCLEOTIDE SEQUENCE [LARGE SCALE GENOMIC DNA]</scope>
    <source>
        <strain evidence="3">sbr112.9</strain>
    </source>
</reference>
<name>A0A2P4XIC5_9STRA</name>
<gene>
    <name evidence="2" type="ORF">PHPALM_19006</name>
</gene>
<evidence type="ECO:0000313" key="3">
    <source>
        <dbReference type="Proteomes" id="UP000237271"/>
    </source>
</evidence>
<comment type="caution">
    <text evidence="2">The sequence shown here is derived from an EMBL/GenBank/DDBJ whole genome shotgun (WGS) entry which is preliminary data.</text>
</comment>
<proteinExistence type="predicted"/>
<keyword evidence="1" id="KW-0472">Membrane</keyword>
<evidence type="ECO:0000313" key="2">
    <source>
        <dbReference type="EMBL" id="POM65301.1"/>
    </source>
</evidence>
<protein>
    <submittedName>
        <fullName evidence="2">Uncharacterized protein</fullName>
    </submittedName>
</protein>